<feature type="compositionally biased region" description="Low complexity" evidence="1">
    <location>
        <begin position="111"/>
        <end position="139"/>
    </location>
</feature>
<comment type="caution">
    <text evidence="2">The sequence shown here is derived from an EMBL/GenBank/DDBJ whole genome shotgun (WGS) entry which is preliminary data.</text>
</comment>
<name>K0TQ49_THAOC</name>
<accession>K0TQ49</accession>
<feature type="compositionally biased region" description="Basic residues" evidence="1">
    <location>
        <begin position="69"/>
        <end position="85"/>
    </location>
</feature>
<organism evidence="2 3">
    <name type="scientific">Thalassiosira oceanica</name>
    <name type="common">Marine diatom</name>
    <dbReference type="NCBI Taxonomy" id="159749"/>
    <lineage>
        <taxon>Eukaryota</taxon>
        <taxon>Sar</taxon>
        <taxon>Stramenopiles</taxon>
        <taxon>Ochrophyta</taxon>
        <taxon>Bacillariophyta</taxon>
        <taxon>Coscinodiscophyceae</taxon>
        <taxon>Thalassiosirophycidae</taxon>
        <taxon>Thalassiosirales</taxon>
        <taxon>Thalassiosiraceae</taxon>
        <taxon>Thalassiosira</taxon>
    </lineage>
</organism>
<evidence type="ECO:0000313" key="2">
    <source>
        <dbReference type="EMBL" id="EJK75427.1"/>
    </source>
</evidence>
<gene>
    <name evidence="2" type="ORF">THAOC_02852</name>
</gene>
<keyword evidence="3" id="KW-1185">Reference proteome</keyword>
<sequence length="196" mass="20362">TRRRVPDGRGAPRASHPDVPLWRLARLNVRGPAPPPPVPPPDPDRCAVGRGTRRPGEEVGRGDAPAVPRRTRVLPRAARTPRPRAGRPVLDVAGRARRPVHPARQGGAPGGVPTRPRAPGGRGAASARVGPRAGAGSSPSSYSLYGAVCLYLLGKSRIESAERWLSLGAESGVEGLAAESARISALVLSGGPDKEI</sequence>
<dbReference type="AlphaFoldDB" id="K0TQ49"/>
<feature type="compositionally biased region" description="Pro residues" evidence="1">
    <location>
        <begin position="32"/>
        <end position="41"/>
    </location>
</feature>
<protein>
    <submittedName>
        <fullName evidence="2">Uncharacterized protein</fullName>
    </submittedName>
</protein>
<feature type="non-terminal residue" evidence="2">
    <location>
        <position position="1"/>
    </location>
</feature>
<dbReference type="EMBL" id="AGNL01002941">
    <property type="protein sequence ID" value="EJK75427.1"/>
    <property type="molecule type" value="Genomic_DNA"/>
</dbReference>
<dbReference type="Proteomes" id="UP000266841">
    <property type="component" value="Unassembled WGS sequence"/>
</dbReference>
<evidence type="ECO:0000256" key="1">
    <source>
        <dbReference type="SAM" id="MobiDB-lite"/>
    </source>
</evidence>
<reference evidence="2 3" key="1">
    <citation type="journal article" date="2012" name="Genome Biol.">
        <title>Genome and low-iron response of an oceanic diatom adapted to chronic iron limitation.</title>
        <authorList>
            <person name="Lommer M."/>
            <person name="Specht M."/>
            <person name="Roy A.S."/>
            <person name="Kraemer L."/>
            <person name="Andreson R."/>
            <person name="Gutowska M.A."/>
            <person name="Wolf J."/>
            <person name="Bergner S.V."/>
            <person name="Schilhabel M.B."/>
            <person name="Klostermeier U.C."/>
            <person name="Beiko R.G."/>
            <person name="Rosenstiel P."/>
            <person name="Hippler M."/>
            <person name="Laroche J."/>
        </authorList>
    </citation>
    <scope>NUCLEOTIDE SEQUENCE [LARGE SCALE GENOMIC DNA]</scope>
    <source>
        <strain evidence="2 3">CCMP1005</strain>
    </source>
</reference>
<feature type="region of interest" description="Disordered" evidence="1">
    <location>
        <begin position="28"/>
        <end position="139"/>
    </location>
</feature>
<proteinExistence type="predicted"/>
<evidence type="ECO:0000313" key="3">
    <source>
        <dbReference type="Proteomes" id="UP000266841"/>
    </source>
</evidence>